<dbReference type="GO" id="GO:0016020">
    <property type="term" value="C:membrane"/>
    <property type="evidence" value="ECO:0007669"/>
    <property type="project" value="InterPro"/>
</dbReference>
<feature type="transmembrane region" description="Helical" evidence="1">
    <location>
        <begin position="193"/>
        <end position="211"/>
    </location>
</feature>
<dbReference type="OrthoDB" id="2447941at2"/>
<feature type="transmembrane region" description="Helical" evidence="1">
    <location>
        <begin position="309"/>
        <end position="327"/>
    </location>
</feature>
<name>A0A3D8GLI7_9BACI</name>
<feature type="transmembrane region" description="Helical" evidence="1">
    <location>
        <begin position="100"/>
        <end position="126"/>
    </location>
</feature>
<keyword evidence="1" id="KW-0472">Membrane</keyword>
<dbReference type="RefSeq" id="WP_115453531.1">
    <property type="nucleotide sequence ID" value="NZ_QNQT01000011.1"/>
</dbReference>
<dbReference type="Proteomes" id="UP000257144">
    <property type="component" value="Unassembled WGS sequence"/>
</dbReference>
<dbReference type="PIRSF" id="PIRSF037259">
    <property type="entry name" value="EcsB_ABC"/>
    <property type="match status" value="1"/>
</dbReference>
<proteinExistence type="predicted"/>
<dbReference type="EMBL" id="QNQT01000011">
    <property type="protein sequence ID" value="RDU35293.1"/>
    <property type="molecule type" value="Genomic_DNA"/>
</dbReference>
<evidence type="ECO:0000313" key="3">
    <source>
        <dbReference type="Proteomes" id="UP000257144"/>
    </source>
</evidence>
<feature type="transmembrane region" description="Helical" evidence="1">
    <location>
        <begin position="348"/>
        <end position="369"/>
    </location>
</feature>
<evidence type="ECO:0000313" key="2">
    <source>
        <dbReference type="EMBL" id="RDU35293.1"/>
    </source>
</evidence>
<organism evidence="2 3">
    <name type="scientific">Neobacillus piezotolerans</name>
    <dbReference type="NCBI Taxonomy" id="2259171"/>
    <lineage>
        <taxon>Bacteria</taxon>
        <taxon>Bacillati</taxon>
        <taxon>Bacillota</taxon>
        <taxon>Bacilli</taxon>
        <taxon>Bacillales</taxon>
        <taxon>Bacillaceae</taxon>
        <taxon>Neobacillus</taxon>
    </lineage>
</organism>
<evidence type="ECO:0000256" key="1">
    <source>
        <dbReference type="SAM" id="Phobius"/>
    </source>
</evidence>
<sequence length="403" mass="45502">MFDENKLWRERAGNTMKELSRYLKYIFNGHIVIVLFFLLGTAAFYYQNWLKTVDPGFPTEIIMGLVFSVALTFSPVYNFLKEPDKVFLLPLEDRLRSYFLRSAVASGALQGYVLLMLLALFMPLLARTTEAGFGNFLPILLILLALKAWNITAEWKVAFLGDSAKIPADKLIRFILNAGFSYFLFSWNGLFILVPFAGIMFAYLGYCLSAARGKGLKWEALIAGEERRMMAFYRLANMFTDVPHLKESVKRRRWLDFLLAKIQFGGKHASLYLLSRTFIRSGDYLGLSIRLVVIGALAIALISYWPGQVFFAVLFLYLTGFQLMPLASHHENSLWESIYPVPDGAKKAAFQHVLGLVMAVQSVIFAAAIAFRGELAPALGALAAGALFTFVFVRYYSVRKLKN</sequence>
<keyword evidence="3" id="KW-1185">Reference proteome</keyword>
<dbReference type="InterPro" id="IPR010288">
    <property type="entry name" value="EcsB_ABC"/>
</dbReference>
<comment type="caution">
    <text evidence="2">The sequence shown here is derived from an EMBL/GenBank/DDBJ whole genome shotgun (WGS) entry which is preliminary data.</text>
</comment>
<feature type="transmembrane region" description="Helical" evidence="1">
    <location>
        <begin position="284"/>
        <end position="303"/>
    </location>
</feature>
<reference evidence="2 3" key="1">
    <citation type="submission" date="2018-07" db="EMBL/GenBank/DDBJ databases">
        <title>Bacillus sp. YLB-04 draft genome sequence.</title>
        <authorList>
            <person name="Yu L."/>
            <person name="Tang X."/>
        </authorList>
    </citation>
    <scope>NUCLEOTIDE SEQUENCE [LARGE SCALE GENOMIC DNA]</scope>
    <source>
        <strain evidence="2 3">YLB-04</strain>
    </source>
</reference>
<feature type="transmembrane region" description="Helical" evidence="1">
    <location>
        <begin position="25"/>
        <end position="46"/>
    </location>
</feature>
<dbReference type="AlphaFoldDB" id="A0A3D8GLI7"/>
<keyword evidence="1" id="KW-1133">Transmembrane helix</keyword>
<protein>
    <submittedName>
        <fullName evidence="2">ABC transporter permease</fullName>
    </submittedName>
</protein>
<feature type="transmembrane region" description="Helical" evidence="1">
    <location>
        <begin position="375"/>
        <end position="396"/>
    </location>
</feature>
<keyword evidence="1" id="KW-0812">Transmembrane</keyword>
<gene>
    <name evidence="2" type="ORF">DRW41_18590</name>
</gene>
<feature type="transmembrane region" description="Helical" evidence="1">
    <location>
        <begin position="61"/>
        <end position="80"/>
    </location>
</feature>
<dbReference type="Pfam" id="PF05975">
    <property type="entry name" value="EcsB"/>
    <property type="match status" value="1"/>
</dbReference>
<accession>A0A3D8GLI7</accession>